<gene>
    <name evidence="2" type="ORF">EJO66_29485</name>
</gene>
<evidence type="ECO:0000313" key="2">
    <source>
        <dbReference type="EMBL" id="RSZ29349.1"/>
    </source>
</evidence>
<evidence type="ECO:0000259" key="1">
    <source>
        <dbReference type="Pfam" id="PF04471"/>
    </source>
</evidence>
<dbReference type="InterPro" id="IPR007560">
    <property type="entry name" value="Restrct_endonuc_IV_Mrr"/>
</dbReference>
<name>A0ABX9ZYW2_9BURK</name>
<reference evidence="2 3" key="1">
    <citation type="submission" date="2018-12" db="EMBL/GenBank/DDBJ databases">
        <title>The genome sequences of strain 502.</title>
        <authorList>
            <person name="Gao J."/>
            <person name="Sun J."/>
        </authorList>
    </citation>
    <scope>NUCLEOTIDE SEQUENCE [LARGE SCALE GENOMIC DNA]</scope>
    <source>
        <strain evidence="2 3">502</strain>
    </source>
</reference>
<dbReference type="Proteomes" id="UP000271137">
    <property type="component" value="Unassembled WGS sequence"/>
</dbReference>
<accession>A0ABX9ZYW2</accession>
<proteinExistence type="predicted"/>
<keyword evidence="3" id="KW-1185">Reference proteome</keyword>
<dbReference type="Gene3D" id="3.40.1350.10">
    <property type="match status" value="1"/>
</dbReference>
<dbReference type="InterPro" id="IPR011856">
    <property type="entry name" value="tRNA_endonuc-like_dom_sf"/>
</dbReference>
<comment type="caution">
    <text evidence="2">The sequence shown here is derived from an EMBL/GenBank/DDBJ whole genome shotgun (WGS) entry which is preliminary data.</text>
</comment>
<protein>
    <recommendedName>
        <fullName evidence="1">Restriction endonuclease type IV Mrr domain-containing protein</fullName>
    </recommendedName>
</protein>
<dbReference type="SUPFAM" id="SSF52980">
    <property type="entry name" value="Restriction endonuclease-like"/>
    <property type="match status" value="1"/>
</dbReference>
<feature type="domain" description="Restriction endonuclease type IV Mrr" evidence="1">
    <location>
        <begin position="7"/>
        <end position="63"/>
    </location>
</feature>
<organism evidence="2 3">
    <name type="scientific">Variovorax beijingensis</name>
    <dbReference type="NCBI Taxonomy" id="2496117"/>
    <lineage>
        <taxon>Bacteria</taxon>
        <taxon>Pseudomonadati</taxon>
        <taxon>Pseudomonadota</taxon>
        <taxon>Betaproteobacteria</taxon>
        <taxon>Burkholderiales</taxon>
        <taxon>Comamonadaceae</taxon>
        <taxon>Variovorax</taxon>
    </lineage>
</organism>
<dbReference type="EMBL" id="RXFQ01000026">
    <property type="protein sequence ID" value="RSZ29349.1"/>
    <property type="molecule type" value="Genomic_DNA"/>
</dbReference>
<dbReference type="Pfam" id="PF04471">
    <property type="entry name" value="Mrr_cat"/>
    <property type="match status" value="1"/>
</dbReference>
<dbReference type="InterPro" id="IPR011335">
    <property type="entry name" value="Restrct_endonuc-II-like"/>
</dbReference>
<evidence type="ECO:0000313" key="3">
    <source>
        <dbReference type="Proteomes" id="UP000271137"/>
    </source>
</evidence>
<dbReference type="RefSeq" id="WP_125966880.1">
    <property type="nucleotide sequence ID" value="NZ_RXFQ01000026.1"/>
</dbReference>
<sequence length="137" mass="15311">MSRYDYKSLSPLDFEELTRDLLQAEWHVAMEAFKCGRDQGIDLRYAPLAGGTTIVQCKHYASSSISNLLSHLRSSELPKVERLRPQRYVLVTSLPLSPADKDKLIELFKPFILGPADVIGADDLNGLLSRHPDTSPS</sequence>